<feature type="signal peptide" evidence="2">
    <location>
        <begin position="1"/>
        <end position="26"/>
    </location>
</feature>
<keyword evidence="5" id="KW-1185">Reference proteome</keyword>
<dbReference type="Proteomes" id="UP001442841">
    <property type="component" value="Chromosome"/>
</dbReference>
<sequence length="411" mass="44685">MRSFISRMVRRSAVVLGVGSLMVVTACSGQTGPGASSTAASPTAGTAADGCVTDYAAGRDYFPDKSEVKYAKNFSLTYHDSYQVVTVEQPAPGQPGEKYVFYRCGTPVPELTGDLAGAQAVSVPIKSLFSGSTTHLPLLDELGQLSVLKGVTDGTYVTNPEVRRMIAEKQVIQYASNQAADSEVVISSRPDVVLTEGTDDPAYPVIRQAGIAVVANSEWLEQDPLGRAEWIKFVGALTGQEAQATKVFDQIELDYQNVAAKAKEAGAPVTVLPGQMYQGNWWMPAGDLYVANLIADANGTYGWSDVRQNSSLMLSLEDVLAKSRDADVWIMTEDVKTLEDVAKSDPRYAEFKAFQQGNVWSNNAKVTPEGGNDYWERGVTRPDLVLADMVKILHPDALPDREFEFYRQVTR</sequence>
<dbReference type="PANTHER" id="PTHR30535">
    <property type="entry name" value="VITAMIN B12-BINDING PROTEIN"/>
    <property type="match status" value="1"/>
</dbReference>
<evidence type="ECO:0000256" key="2">
    <source>
        <dbReference type="SAM" id="SignalP"/>
    </source>
</evidence>
<evidence type="ECO:0000256" key="1">
    <source>
        <dbReference type="ARBA" id="ARBA00008814"/>
    </source>
</evidence>
<organism evidence="4 5">
    <name type="scientific">Ammonicoccus fulvus</name>
    <dbReference type="NCBI Taxonomy" id="3138240"/>
    <lineage>
        <taxon>Bacteria</taxon>
        <taxon>Bacillati</taxon>
        <taxon>Actinomycetota</taxon>
        <taxon>Actinomycetes</taxon>
        <taxon>Propionibacteriales</taxon>
        <taxon>Propionibacteriaceae</taxon>
        <taxon>Ammonicoccus</taxon>
    </lineage>
</organism>
<dbReference type="InterPro" id="IPR050902">
    <property type="entry name" value="ABC_Transporter_SBP"/>
</dbReference>
<keyword evidence="2" id="KW-0732">Signal</keyword>
<feature type="domain" description="Fe/B12 periplasmic-binding" evidence="3">
    <location>
        <begin position="127"/>
        <end position="397"/>
    </location>
</feature>
<evidence type="ECO:0000313" key="5">
    <source>
        <dbReference type="Proteomes" id="UP001442841"/>
    </source>
</evidence>
<dbReference type="RefSeq" id="WP_425309640.1">
    <property type="nucleotide sequence ID" value="NZ_CP154795.1"/>
</dbReference>
<dbReference type="EMBL" id="CP154795">
    <property type="protein sequence ID" value="XAN08184.1"/>
    <property type="molecule type" value="Genomic_DNA"/>
</dbReference>
<feature type="chain" id="PRO_5045624750" evidence="2">
    <location>
        <begin position="27"/>
        <end position="411"/>
    </location>
</feature>
<evidence type="ECO:0000313" key="4">
    <source>
        <dbReference type="EMBL" id="XAN08184.1"/>
    </source>
</evidence>
<dbReference type="InterPro" id="IPR002491">
    <property type="entry name" value="ABC_transptr_periplasmic_BD"/>
</dbReference>
<evidence type="ECO:0000259" key="3">
    <source>
        <dbReference type="PROSITE" id="PS50983"/>
    </source>
</evidence>
<dbReference type="Gene3D" id="3.40.50.1980">
    <property type="entry name" value="Nitrogenase molybdenum iron protein domain"/>
    <property type="match status" value="2"/>
</dbReference>
<reference evidence="4 5" key="1">
    <citation type="submission" date="2024-04" db="EMBL/GenBank/DDBJ databases">
        <title>Isolation of an actinomycete strain from pig manure.</title>
        <authorList>
            <person name="Gong T."/>
            <person name="Yu Z."/>
            <person name="An M."/>
            <person name="Wei C."/>
            <person name="Yang W."/>
            <person name="Liu L."/>
        </authorList>
    </citation>
    <scope>NUCLEOTIDE SEQUENCE [LARGE SCALE GENOMIC DNA]</scope>
    <source>
        <strain evidence="4 5">ZF39</strain>
    </source>
</reference>
<dbReference type="PROSITE" id="PS51257">
    <property type="entry name" value="PROKAR_LIPOPROTEIN"/>
    <property type="match status" value="1"/>
</dbReference>
<dbReference type="PANTHER" id="PTHR30535:SF34">
    <property type="entry name" value="MOLYBDATE-BINDING PROTEIN MOLA"/>
    <property type="match status" value="1"/>
</dbReference>
<dbReference type="PROSITE" id="PS50983">
    <property type="entry name" value="FE_B12_PBP"/>
    <property type="match status" value="1"/>
</dbReference>
<name>A0ABZ3FSW3_9ACTN</name>
<dbReference type="Pfam" id="PF01497">
    <property type="entry name" value="Peripla_BP_2"/>
    <property type="match status" value="1"/>
</dbReference>
<dbReference type="SUPFAM" id="SSF53807">
    <property type="entry name" value="Helical backbone' metal receptor"/>
    <property type="match status" value="1"/>
</dbReference>
<comment type="similarity">
    <text evidence="1">Belongs to the bacterial solute-binding protein 8 family.</text>
</comment>
<accession>A0ABZ3FSW3</accession>
<proteinExistence type="inferred from homology"/>
<gene>
    <name evidence="4" type="ORF">AADG42_13020</name>
</gene>
<protein>
    <submittedName>
        <fullName evidence="4">ABC transporter substrate-binding protein</fullName>
    </submittedName>
</protein>